<dbReference type="InterPro" id="IPR038770">
    <property type="entry name" value="Na+/solute_symporter_sf"/>
</dbReference>
<keyword evidence="7 8" id="KW-0472">Membrane</keyword>
<name>A0A1M5R8D6_9BACT</name>
<dbReference type="PANTHER" id="PTHR36838:SF1">
    <property type="entry name" value="SLR1864 PROTEIN"/>
    <property type="match status" value="1"/>
</dbReference>
<reference evidence="10" key="1">
    <citation type="submission" date="2016-11" db="EMBL/GenBank/DDBJ databases">
        <authorList>
            <person name="Varghese N."/>
            <person name="Submissions S."/>
        </authorList>
    </citation>
    <scope>NUCLEOTIDE SEQUENCE [LARGE SCALE GENOMIC DNA]</scope>
    <source>
        <strain evidence="10">DSM 15807</strain>
    </source>
</reference>
<keyword evidence="10" id="KW-1185">Reference proteome</keyword>
<accession>A0A1M5R8D6</accession>
<feature type="transmembrane region" description="Helical" evidence="8">
    <location>
        <begin position="237"/>
        <end position="257"/>
    </location>
</feature>
<keyword evidence="4" id="KW-1003">Cell membrane</keyword>
<evidence type="ECO:0000256" key="2">
    <source>
        <dbReference type="ARBA" id="ARBA00010145"/>
    </source>
</evidence>
<keyword evidence="6 8" id="KW-1133">Transmembrane helix</keyword>
<dbReference type="Pfam" id="PF03547">
    <property type="entry name" value="Mem_trans"/>
    <property type="match status" value="1"/>
</dbReference>
<feature type="transmembrane region" description="Helical" evidence="8">
    <location>
        <begin position="117"/>
        <end position="137"/>
    </location>
</feature>
<dbReference type="GO" id="GO:0005886">
    <property type="term" value="C:plasma membrane"/>
    <property type="evidence" value="ECO:0007669"/>
    <property type="project" value="UniProtKB-SubCell"/>
</dbReference>
<dbReference type="Gene3D" id="1.20.1530.20">
    <property type="match status" value="1"/>
</dbReference>
<comment type="subcellular location">
    <subcellularLocation>
        <location evidence="1">Cell membrane</location>
        <topology evidence="1">Multi-pass membrane protein</topology>
    </subcellularLocation>
</comment>
<feature type="transmembrane region" description="Helical" evidence="8">
    <location>
        <begin position="31"/>
        <end position="49"/>
    </location>
</feature>
<comment type="similarity">
    <text evidence="2">Belongs to the auxin efflux carrier (TC 2.A.69) family.</text>
</comment>
<evidence type="ECO:0000256" key="8">
    <source>
        <dbReference type="SAM" id="Phobius"/>
    </source>
</evidence>
<feature type="transmembrane region" description="Helical" evidence="8">
    <location>
        <begin position="172"/>
        <end position="194"/>
    </location>
</feature>
<feature type="transmembrane region" description="Helical" evidence="8">
    <location>
        <begin position="6"/>
        <end position="24"/>
    </location>
</feature>
<evidence type="ECO:0000313" key="10">
    <source>
        <dbReference type="Proteomes" id="UP000242592"/>
    </source>
</evidence>
<evidence type="ECO:0000256" key="6">
    <source>
        <dbReference type="ARBA" id="ARBA00022989"/>
    </source>
</evidence>
<dbReference type="EMBL" id="FQXN01000001">
    <property type="protein sequence ID" value="SHH22501.1"/>
    <property type="molecule type" value="Genomic_DNA"/>
</dbReference>
<dbReference type="GO" id="GO:0055085">
    <property type="term" value="P:transmembrane transport"/>
    <property type="evidence" value="ECO:0007669"/>
    <property type="project" value="InterPro"/>
</dbReference>
<dbReference type="STRING" id="1123380.SAMN02745199_0393"/>
<evidence type="ECO:0000256" key="1">
    <source>
        <dbReference type="ARBA" id="ARBA00004651"/>
    </source>
</evidence>
<feature type="transmembrane region" description="Helical" evidence="8">
    <location>
        <begin position="206"/>
        <end position="231"/>
    </location>
</feature>
<keyword evidence="3" id="KW-0813">Transport</keyword>
<dbReference type="InterPro" id="IPR004776">
    <property type="entry name" value="Mem_transp_PIN-like"/>
</dbReference>
<proteinExistence type="inferred from homology"/>
<dbReference type="RefSeq" id="WP_073071556.1">
    <property type="nucleotide sequence ID" value="NZ_FQXN01000001.1"/>
</dbReference>
<feature type="transmembrane region" description="Helical" evidence="8">
    <location>
        <begin position="269"/>
        <end position="288"/>
    </location>
</feature>
<dbReference type="OrthoDB" id="9798064at2"/>
<evidence type="ECO:0000313" key="9">
    <source>
        <dbReference type="EMBL" id="SHH22501.1"/>
    </source>
</evidence>
<feature type="transmembrane region" description="Helical" evidence="8">
    <location>
        <begin position="86"/>
        <end position="105"/>
    </location>
</feature>
<gene>
    <name evidence="9" type="ORF">SAMN02745199_0393</name>
</gene>
<feature type="transmembrane region" description="Helical" evidence="8">
    <location>
        <begin position="61"/>
        <end position="79"/>
    </location>
</feature>
<dbReference type="PANTHER" id="PTHR36838">
    <property type="entry name" value="AUXIN EFFLUX CARRIER FAMILY PROTEIN"/>
    <property type="match status" value="1"/>
</dbReference>
<keyword evidence="5 8" id="KW-0812">Transmembrane</keyword>
<evidence type="ECO:0000256" key="7">
    <source>
        <dbReference type="ARBA" id="ARBA00023136"/>
    </source>
</evidence>
<protein>
    <recommendedName>
        <fullName evidence="11">Transporter</fullName>
    </recommendedName>
</protein>
<organism evidence="9 10">
    <name type="scientific">Thermosipho atlanticus DSM 15807</name>
    <dbReference type="NCBI Taxonomy" id="1123380"/>
    <lineage>
        <taxon>Bacteria</taxon>
        <taxon>Thermotogati</taxon>
        <taxon>Thermotogota</taxon>
        <taxon>Thermotogae</taxon>
        <taxon>Thermotogales</taxon>
        <taxon>Fervidobacteriaceae</taxon>
        <taxon>Thermosipho</taxon>
    </lineage>
</organism>
<dbReference type="Proteomes" id="UP000242592">
    <property type="component" value="Unassembled WGS sequence"/>
</dbReference>
<evidence type="ECO:0000256" key="5">
    <source>
        <dbReference type="ARBA" id="ARBA00022692"/>
    </source>
</evidence>
<feature type="transmembrane region" description="Helical" evidence="8">
    <location>
        <begin position="149"/>
        <end position="166"/>
    </location>
</feature>
<sequence length="293" mass="32971">MFDVFNSILPPFLIILIGFIYGKIFPFDLKIISRIALWLMATVIAFTFINDYPPSFSNLKNYGIGILLIFLVSLIISRFSKNNKDVILTSGIYVNSGYLGYPILFSLWGEKAMSYGVVYSVMNIIIASIILPIFIGVKVNIKNVLKLPYVYTIIIAYILGINGINYKMLPNLFLETILMIKNSAIPFLLLFVGLSLSKIKLEKSSLMAVSFSTILRLLIIPAFSLTYVYFYKMDFELSKVFVLESAMPVAVNSVLLIDNLGGNTSLTSLSVFVTTILSIFTIPIWAYILDRLY</sequence>
<dbReference type="AlphaFoldDB" id="A0A1M5R8D6"/>
<evidence type="ECO:0000256" key="4">
    <source>
        <dbReference type="ARBA" id="ARBA00022475"/>
    </source>
</evidence>
<evidence type="ECO:0008006" key="11">
    <source>
        <dbReference type="Google" id="ProtNLM"/>
    </source>
</evidence>
<evidence type="ECO:0000256" key="3">
    <source>
        <dbReference type="ARBA" id="ARBA00022448"/>
    </source>
</evidence>